<organism evidence="2 3">
    <name type="scientific">Trichinella spiralis</name>
    <name type="common">Trichina worm</name>
    <dbReference type="NCBI Taxonomy" id="6334"/>
    <lineage>
        <taxon>Eukaryota</taxon>
        <taxon>Metazoa</taxon>
        <taxon>Ecdysozoa</taxon>
        <taxon>Nematoda</taxon>
        <taxon>Enoplea</taxon>
        <taxon>Dorylaimia</taxon>
        <taxon>Trichinellida</taxon>
        <taxon>Trichinellidae</taxon>
        <taxon>Trichinella</taxon>
    </lineage>
</organism>
<dbReference type="Pfam" id="PF19704">
    <property type="entry name" value="DNAPKcs_CC5"/>
    <property type="match status" value="1"/>
</dbReference>
<accession>A0A0V0Z1D7</accession>
<dbReference type="InParanoid" id="A0A0V0Z1D7"/>
<gene>
    <name evidence="2" type="primary">PRKDC</name>
    <name evidence="2" type="ORF">T01_6738</name>
</gene>
<keyword evidence="2" id="KW-0418">Kinase</keyword>
<dbReference type="InterPro" id="IPR045581">
    <property type="entry name" value="DNAPKcs_CC5"/>
</dbReference>
<evidence type="ECO:0000259" key="1">
    <source>
        <dbReference type="Pfam" id="PF19704"/>
    </source>
</evidence>
<evidence type="ECO:0000313" key="2">
    <source>
        <dbReference type="EMBL" id="KRY06272.1"/>
    </source>
</evidence>
<dbReference type="Proteomes" id="UP000054776">
    <property type="component" value="Unassembled WGS sequence"/>
</dbReference>
<keyword evidence="3" id="KW-1185">Reference proteome</keyword>
<protein>
    <submittedName>
        <fullName evidence="2">DNA-dependent protein kinase catalytic subunit</fullName>
    </submittedName>
</protein>
<dbReference type="GO" id="GO:0016301">
    <property type="term" value="F:kinase activity"/>
    <property type="evidence" value="ECO:0007669"/>
    <property type="project" value="UniProtKB-KW"/>
</dbReference>
<feature type="non-terminal residue" evidence="2">
    <location>
        <position position="57"/>
    </location>
</feature>
<keyword evidence="2" id="KW-0808">Transferase</keyword>
<dbReference type="GO" id="GO:0006303">
    <property type="term" value="P:double-strand break repair via nonhomologous end joining"/>
    <property type="evidence" value="ECO:0007669"/>
    <property type="project" value="InterPro"/>
</dbReference>
<evidence type="ECO:0000313" key="3">
    <source>
        <dbReference type="Proteomes" id="UP000054776"/>
    </source>
</evidence>
<dbReference type="OrthoDB" id="431717at2759"/>
<comment type="caution">
    <text evidence="2">The sequence shown here is derived from an EMBL/GenBank/DDBJ whole genome shotgun (WGS) entry which is preliminary data.</text>
</comment>
<feature type="domain" description="DNA-dependent protein kinase catalytic subunit CC5" evidence="1">
    <location>
        <begin position="1"/>
        <end position="51"/>
    </location>
</feature>
<dbReference type="STRING" id="6334.A0A0V0Z1D7"/>
<dbReference type="EMBL" id="JYDH01003199">
    <property type="protein sequence ID" value="KRY06272.1"/>
    <property type="molecule type" value="Genomic_DNA"/>
</dbReference>
<dbReference type="AlphaFoldDB" id="A0A0V0Z1D7"/>
<reference evidence="2 3" key="1">
    <citation type="submission" date="2015-01" db="EMBL/GenBank/DDBJ databases">
        <title>Evolution of Trichinella species and genotypes.</title>
        <authorList>
            <person name="Korhonen P.K."/>
            <person name="Edoardo P."/>
            <person name="Giuseppe L.R."/>
            <person name="Gasser R.B."/>
        </authorList>
    </citation>
    <scope>NUCLEOTIDE SEQUENCE [LARGE SCALE GENOMIC DNA]</scope>
    <source>
        <strain evidence="2">ISS3</strain>
    </source>
</reference>
<sequence>MLELTCHSPDYTRPIYDHPLEDCTFENLPISTHWQSRYASLEVPAYMQTDTHSVQQA</sequence>
<proteinExistence type="predicted"/>
<name>A0A0V0Z1D7_TRISP</name>